<dbReference type="AlphaFoldDB" id="A0A2M8DS95"/>
<evidence type="ECO:0000313" key="3">
    <source>
        <dbReference type="Proteomes" id="UP000230136"/>
    </source>
</evidence>
<protein>
    <recommendedName>
        <fullName evidence="1">NAD-dependent epimerase/dehydratase domain-containing protein</fullName>
    </recommendedName>
</protein>
<feature type="domain" description="NAD-dependent epimerase/dehydratase" evidence="1">
    <location>
        <begin position="7"/>
        <end position="239"/>
    </location>
</feature>
<dbReference type="InterPro" id="IPR001509">
    <property type="entry name" value="Epimerase_deHydtase"/>
</dbReference>
<sequence>MNEIKTIFILGGTGFVGRAVTEKYLKNNWRVIVLTRIKNFKKAKSKLFLHGFDKSLLEKSIFNNLFLFALNVDLTDEKWSQTDIWVQSLKRINVSPSSILRVVNLVGETSRSADEIRKSNVSTLESIFTLVKCVKNQNKNSLFVNMGSVAEKRRGKRLSPYEHAKEVAHQKIEKSNLCDFHFVAHYIKGKGEQKMKSVAPILWNKLKFSHRWLFGFKVSVIDVDDLAEIIYHLLEVVKAPSRGQKPVEVNVTNGELVFGEIVKNLLPKNERGIPKAIIPAWLEGLFLWLYSVIVPIVRSRDQFARRLASFAKRGLIDFKKQSGADDFKTAEDIKKLALDAYNYEVLERSPNLVVSNKYHPVIYVLIKRDEEELRRVVQKALLTSS</sequence>
<dbReference type="Gene3D" id="3.40.50.720">
    <property type="entry name" value="NAD(P)-binding Rossmann-like Domain"/>
    <property type="match status" value="1"/>
</dbReference>
<evidence type="ECO:0000259" key="1">
    <source>
        <dbReference type="Pfam" id="PF01370"/>
    </source>
</evidence>
<dbReference type="Proteomes" id="UP000230136">
    <property type="component" value="Unassembled WGS sequence"/>
</dbReference>
<name>A0A2M8DS95_9BACT</name>
<gene>
    <name evidence="2" type="ORF">CO073_00625</name>
</gene>
<dbReference type="Pfam" id="PF01370">
    <property type="entry name" value="Epimerase"/>
    <property type="match status" value="1"/>
</dbReference>
<reference evidence="3" key="1">
    <citation type="submission" date="2017-09" db="EMBL/GenBank/DDBJ databases">
        <title>Depth-based differentiation of microbial function through sediment-hosted aquifers and enrichment of novel symbionts in the deep terrestrial subsurface.</title>
        <authorList>
            <person name="Probst A.J."/>
            <person name="Ladd B."/>
            <person name="Jarett J.K."/>
            <person name="Geller-Mcgrath D.E."/>
            <person name="Sieber C.M.K."/>
            <person name="Emerson J.B."/>
            <person name="Anantharaman K."/>
            <person name="Thomas B.C."/>
            <person name="Malmstrom R."/>
            <person name="Stieglmeier M."/>
            <person name="Klingl A."/>
            <person name="Woyke T."/>
            <person name="Ryan C.M."/>
            <person name="Banfield J.F."/>
        </authorList>
    </citation>
    <scope>NUCLEOTIDE SEQUENCE [LARGE SCALE GENOMIC DNA]</scope>
</reference>
<organism evidence="2 3">
    <name type="scientific">Candidatus Komeilibacteria bacterium CG_4_9_14_0_8_um_filter_36_9</name>
    <dbReference type="NCBI Taxonomy" id="1974473"/>
    <lineage>
        <taxon>Bacteria</taxon>
        <taxon>Candidatus Komeiliibacteriota</taxon>
    </lineage>
</organism>
<proteinExistence type="predicted"/>
<accession>A0A2M8DS95</accession>
<comment type="caution">
    <text evidence="2">The sequence shown here is derived from an EMBL/GenBank/DDBJ whole genome shotgun (WGS) entry which is preliminary data.</text>
</comment>
<dbReference type="SUPFAM" id="SSF51735">
    <property type="entry name" value="NAD(P)-binding Rossmann-fold domains"/>
    <property type="match status" value="1"/>
</dbReference>
<dbReference type="InterPro" id="IPR036291">
    <property type="entry name" value="NAD(P)-bd_dom_sf"/>
</dbReference>
<dbReference type="EMBL" id="PFSY01000028">
    <property type="protein sequence ID" value="PJC02218.1"/>
    <property type="molecule type" value="Genomic_DNA"/>
</dbReference>
<evidence type="ECO:0000313" key="2">
    <source>
        <dbReference type="EMBL" id="PJC02218.1"/>
    </source>
</evidence>